<dbReference type="PANTHER" id="PTHR40446:SF2">
    <property type="entry name" value="N-ACETYLGLUCOSAMINE-1-PHOSPHODIESTER ALPHA-N-ACETYLGLUCOSAMINIDASE"/>
    <property type="match status" value="1"/>
</dbReference>
<dbReference type="eggNOG" id="COG4632">
    <property type="taxonomic scope" value="Bacteria"/>
</dbReference>
<comment type="caution">
    <text evidence="4">The sequence shown here is derived from an EMBL/GenBank/DDBJ whole genome shotgun (WGS) entry which is preliminary data.</text>
</comment>
<evidence type="ECO:0000256" key="1">
    <source>
        <dbReference type="ARBA" id="ARBA00022729"/>
    </source>
</evidence>
<dbReference type="PANTHER" id="PTHR40446">
    <property type="entry name" value="N-ACETYLGLUCOSAMINE-1-PHOSPHODIESTER ALPHA-N-ACETYLGLUCOSAMINIDASE"/>
    <property type="match status" value="1"/>
</dbReference>
<evidence type="ECO:0000313" key="5">
    <source>
        <dbReference type="Proteomes" id="UP000030437"/>
    </source>
</evidence>
<dbReference type="EMBL" id="JPVP01000057">
    <property type="protein sequence ID" value="KGR83769.1"/>
    <property type="molecule type" value="Genomic_DNA"/>
</dbReference>
<keyword evidence="1 2" id="KW-0732">Signal</keyword>
<dbReference type="RefSeq" id="WP_036155591.1">
    <property type="nucleotide sequence ID" value="NZ_AVCX01000004.1"/>
</dbReference>
<dbReference type="Proteomes" id="UP000030437">
    <property type="component" value="Unassembled WGS sequence"/>
</dbReference>
<name>A0A0A3IGC0_9BACI</name>
<dbReference type="STRING" id="1220589.CD32_13780"/>
<keyword evidence="5" id="KW-1185">Reference proteome</keyword>
<dbReference type="AlphaFoldDB" id="A0A0A3IGC0"/>
<evidence type="ECO:0000256" key="2">
    <source>
        <dbReference type="SAM" id="SignalP"/>
    </source>
</evidence>
<sequence length="748" mass="80544">MKKTSRLITFMVALVIVLAQAGPAFAFQTINEQYPLSSGVMYNNYTYKSSNTNSINHLSINLNDAYTNVTLGMPDPFASRIRTTALATKNSTEGNRVVGAVNAAFFNMGEGYPLFLIAQNNRIINGGIVSNGSSEYMNVPTAFGMKENGEAVIDYFDFDVNLTANGETLQLNGMNRERNNQETILFTPEFYKPGTNSNQYGYEIVVDAGTSTRNIHFGDTISGKVVQVLPYGQSVSKIPENGFVISVQGASPLNAKLQKLTPGTDVSVNFSIDSQWNNAQFIVASGPMLVRNGQPYIMMSTSSPRAKEVTARTVVGISKDKKTVHFVTVDGKQSKSPGMNMSQLADYLIRLGVDTAINLDGGGSTTMGIRKYGSNNVVLANVPAAGSERAVNAILQAVSTAPTSEAATIKYTRNNVGTMLVGTTSTINVQYVLDQYYNPLPIANGTMSFSSQNGTLQVSGYSFTTTKAGDDRLYMAHNGKVIQSFPVKVVDGPSTLTISGTKTLGVKQSAAYSISALDDAGKPIIYNADQVKWSVEGGIGSISSSGQFTATKEGQGSIVAKLGSKTASFPVTVKGAALFTDIPADYIYAKEVKFLVDKKYVTGYGDGTFKPNQTLSRAHAAVIISRVLGLDTTKVKDPGFKDVTPSHQYYKEIAAVQNAGIISGVNGAYNPNSYLTRAQMAKIVANAFKLKGVSNIQFTDVPKTSWEYEFVQALAANNITTGYGNNLFKPYESITRMHFGLFLYRVLN</sequence>
<feature type="domain" description="SLH" evidence="3">
    <location>
        <begin position="575"/>
        <end position="638"/>
    </location>
</feature>
<dbReference type="OrthoDB" id="9809781at2"/>
<protein>
    <recommendedName>
        <fullName evidence="3">SLH domain-containing protein</fullName>
    </recommendedName>
</protein>
<evidence type="ECO:0000313" key="4">
    <source>
        <dbReference type="EMBL" id="KGR83769.1"/>
    </source>
</evidence>
<dbReference type="PROSITE" id="PS51272">
    <property type="entry name" value="SLH"/>
    <property type="match status" value="3"/>
</dbReference>
<proteinExistence type="predicted"/>
<evidence type="ECO:0000259" key="3">
    <source>
        <dbReference type="PROSITE" id="PS51272"/>
    </source>
</evidence>
<organism evidence="4 5">
    <name type="scientific">Lysinibacillus odysseyi 34hs-1 = NBRC 100172</name>
    <dbReference type="NCBI Taxonomy" id="1220589"/>
    <lineage>
        <taxon>Bacteria</taxon>
        <taxon>Bacillati</taxon>
        <taxon>Bacillota</taxon>
        <taxon>Bacilli</taxon>
        <taxon>Bacillales</taxon>
        <taxon>Bacillaceae</taxon>
        <taxon>Lysinibacillus</taxon>
    </lineage>
</organism>
<dbReference type="InterPro" id="IPR018711">
    <property type="entry name" value="NAGPA"/>
</dbReference>
<feature type="domain" description="SLH" evidence="3">
    <location>
        <begin position="640"/>
        <end position="693"/>
    </location>
</feature>
<dbReference type="Pfam" id="PF09992">
    <property type="entry name" value="NAGPA"/>
    <property type="match status" value="1"/>
</dbReference>
<feature type="signal peptide" evidence="2">
    <location>
        <begin position="1"/>
        <end position="26"/>
    </location>
</feature>
<dbReference type="Pfam" id="PF00395">
    <property type="entry name" value="SLH"/>
    <property type="match status" value="3"/>
</dbReference>
<dbReference type="InterPro" id="IPR001119">
    <property type="entry name" value="SLH_dom"/>
</dbReference>
<gene>
    <name evidence="4" type="ORF">CD32_13780</name>
</gene>
<feature type="chain" id="PRO_5002001891" description="SLH domain-containing protein" evidence="2">
    <location>
        <begin position="27"/>
        <end position="748"/>
    </location>
</feature>
<accession>A0A0A3IGC0</accession>
<reference evidence="4 5" key="1">
    <citation type="submission" date="2014-02" db="EMBL/GenBank/DDBJ databases">
        <title>Draft genome sequence of Lysinibacillus odysseyi NBRC 100172.</title>
        <authorList>
            <person name="Zhang F."/>
            <person name="Wang G."/>
            <person name="Zhang L."/>
        </authorList>
    </citation>
    <scope>NUCLEOTIDE SEQUENCE [LARGE SCALE GENOMIC DNA]</scope>
    <source>
        <strain evidence="4 5">NBRC 100172</strain>
    </source>
</reference>
<feature type="domain" description="SLH" evidence="3">
    <location>
        <begin position="694"/>
        <end position="748"/>
    </location>
</feature>